<organism evidence="2">
    <name type="scientific">Streptantibioticus silvisoli</name>
    <dbReference type="NCBI Taxonomy" id="2705255"/>
    <lineage>
        <taxon>Bacteria</taxon>
        <taxon>Bacillati</taxon>
        <taxon>Actinomycetota</taxon>
        <taxon>Actinomycetes</taxon>
        <taxon>Kitasatosporales</taxon>
        <taxon>Streptomycetaceae</taxon>
        <taxon>Streptantibioticus</taxon>
    </lineage>
</organism>
<accession>A0AA90H6V1</accession>
<gene>
    <name evidence="2" type="ORF">POF50_022335</name>
</gene>
<name>A0AA90H6V1_9ACTN</name>
<dbReference type="RefSeq" id="WP_271318175.1">
    <property type="nucleotide sequence ID" value="NZ_JABXJJ020000028.1"/>
</dbReference>
<proteinExistence type="predicted"/>
<dbReference type="EMBL" id="JABXJJ020000028">
    <property type="protein sequence ID" value="MDI5972040.1"/>
    <property type="molecule type" value="Genomic_DNA"/>
</dbReference>
<reference evidence="2" key="1">
    <citation type="submission" date="2023-05" db="EMBL/GenBank/DDBJ databases">
        <title>Streptantibioticus silvisoli sp. nov., acidotolerant actinomycetes 1 from pine litter.</title>
        <authorList>
            <person name="Swiecimska M."/>
            <person name="Golinska P."/>
            <person name="Sangal V."/>
            <person name="Wachnowicz B."/>
            <person name="Goodfellow M."/>
        </authorList>
    </citation>
    <scope>NUCLEOTIDE SEQUENCE</scope>
    <source>
        <strain evidence="2">SL13</strain>
    </source>
</reference>
<dbReference type="AlphaFoldDB" id="A0AA90H6V1"/>
<protein>
    <submittedName>
        <fullName evidence="2">Uncharacterized protein</fullName>
    </submittedName>
</protein>
<feature type="region of interest" description="Disordered" evidence="1">
    <location>
        <begin position="1"/>
        <end position="22"/>
    </location>
</feature>
<evidence type="ECO:0000256" key="1">
    <source>
        <dbReference type="SAM" id="MobiDB-lite"/>
    </source>
</evidence>
<comment type="caution">
    <text evidence="2">The sequence shown here is derived from an EMBL/GenBank/DDBJ whole genome shotgun (WGS) entry which is preliminary data.</text>
</comment>
<evidence type="ECO:0000313" key="2">
    <source>
        <dbReference type="EMBL" id="MDI5972040.1"/>
    </source>
</evidence>
<sequence length="392" mass="42531">MTQDSGEQGLPPGVSNELSGRTTVEGSVVQAGSVQGGIHFHGHPRAPRPAGPASVEVLVDVRDPVGRHVVLPRVAALAEDPPGRKPGDLTGGEDILGWARSHGAVDFAFTEVFLTVTNRSNTHLTVGDLRAVVLRRDAAVPGALISQQTAGLRPVPELELDLDLDQEHPEFWEVDPYTGEPIGARPFFQGTHVRLAPDESEKFIVTGCARRFSCTWQLEVEFRPDGGTPFTVRPAPRLHTTGADGDTLAPVLCWQWALKPPRFQPKVVDLGWCRVGADRPGMPPEHRAVVTQHWGSPAQPPPDEPCRCGAPRCGHGLTCPGDACDGRLMHVERAPRTTDDVTAWQDRLRCSEWCGEWVRDVRLPDRPWGRSTADGTVTLFDGVTHPVLGTAS</sequence>